<dbReference type="Gene3D" id="1.10.260.40">
    <property type="entry name" value="lambda repressor-like DNA-binding domains"/>
    <property type="match status" value="1"/>
</dbReference>
<dbReference type="RefSeq" id="WP_345330240.1">
    <property type="nucleotide sequence ID" value="NZ_BAAAVH010000111.1"/>
</dbReference>
<dbReference type="EMBL" id="JBHSOD010000044">
    <property type="protein sequence ID" value="MFC5888727.1"/>
    <property type="molecule type" value="Genomic_DNA"/>
</dbReference>
<gene>
    <name evidence="2" type="ORF">ACFP0N_27545</name>
</gene>
<accession>A0ABW1F333</accession>
<dbReference type="Proteomes" id="UP001596067">
    <property type="component" value="Unassembled WGS sequence"/>
</dbReference>
<dbReference type="SMART" id="SM00530">
    <property type="entry name" value="HTH_XRE"/>
    <property type="match status" value="1"/>
</dbReference>
<dbReference type="SUPFAM" id="SSF47413">
    <property type="entry name" value="lambda repressor-like DNA-binding domains"/>
    <property type="match status" value="1"/>
</dbReference>
<evidence type="ECO:0000313" key="2">
    <source>
        <dbReference type="EMBL" id="MFC5888727.1"/>
    </source>
</evidence>
<feature type="domain" description="HTH cro/C1-type" evidence="1">
    <location>
        <begin position="9"/>
        <end position="66"/>
    </location>
</feature>
<organism evidence="2 3">
    <name type="scientific">Kitasatospora aburaviensis</name>
    <dbReference type="NCBI Taxonomy" id="67265"/>
    <lineage>
        <taxon>Bacteria</taxon>
        <taxon>Bacillati</taxon>
        <taxon>Actinomycetota</taxon>
        <taxon>Actinomycetes</taxon>
        <taxon>Kitasatosporales</taxon>
        <taxon>Streptomycetaceae</taxon>
        <taxon>Kitasatospora</taxon>
    </lineage>
</organism>
<evidence type="ECO:0000259" key="1">
    <source>
        <dbReference type="SMART" id="SM00530"/>
    </source>
</evidence>
<evidence type="ECO:0000313" key="3">
    <source>
        <dbReference type="Proteomes" id="UP001596067"/>
    </source>
</evidence>
<proteinExistence type="predicted"/>
<dbReference type="InterPro" id="IPR010982">
    <property type="entry name" value="Lambda_DNA-bd_dom_sf"/>
</dbReference>
<reference evidence="3" key="1">
    <citation type="journal article" date="2019" name="Int. J. Syst. Evol. Microbiol.">
        <title>The Global Catalogue of Microorganisms (GCM) 10K type strain sequencing project: providing services to taxonomists for standard genome sequencing and annotation.</title>
        <authorList>
            <consortium name="The Broad Institute Genomics Platform"/>
            <consortium name="The Broad Institute Genome Sequencing Center for Infectious Disease"/>
            <person name="Wu L."/>
            <person name="Ma J."/>
        </authorList>
    </citation>
    <scope>NUCLEOTIDE SEQUENCE [LARGE SCALE GENOMIC DNA]</scope>
    <source>
        <strain evidence="3">CGMCC 4.1469</strain>
    </source>
</reference>
<keyword evidence="3" id="KW-1185">Reference proteome</keyword>
<protein>
    <submittedName>
        <fullName evidence="2">Helix-turn-helix domain-containing protein</fullName>
    </submittedName>
</protein>
<comment type="caution">
    <text evidence="2">The sequence shown here is derived from an EMBL/GenBank/DDBJ whole genome shotgun (WGS) entry which is preliminary data.</text>
</comment>
<sequence length="412" mass="43369">MDTLAIGRRIAYWRARRRMTHEVLASLLGRSVRWVEDLEGGRRQSDPRLSVLESVAGALKIPLQSLLADAPTARCVDQVELGLIGSALQHHDVITGTASPGRGPLPVAVLRTRLVHARSAFQAGRFGSVGGLLPDLVLDANQSAALLEGDERLDACRVLALALELAEAAAIKAGDTDLAVLAGHRAVVAAERSEDPVIKASSARHLADAMTSHGQPGPAAAFALAAADRLGPDLLAHGGSPTSTSVLGMLYLKAGLAQAAVAEAVGERPAAEAVFDLLDEADTHAARLGSDGNELWTAFGPTNCSLYRVAAHVQLVEGARAVEVAQTIPAQAAAALPRERRAHLLADVAHGYTQAGRYHEAVTTVLRAEAEAPEEVRCRPRTRRLVDELQLLAPTSVQGRLRVLADRCGLPG</sequence>
<name>A0ABW1F333_9ACTN</name>
<dbReference type="InterPro" id="IPR001387">
    <property type="entry name" value="Cro/C1-type_HTH"/>
</dbReference>